<dbReference type="RefSeq" id="WP_114132023.1">
    <property type="nucleotide sequence ID" value="NZ_CP068436.1"/>
</dbReference>
<evidence type="ECO:0000313" key="3">
    <source>
        <dbReference type="Proteomes" id="UP000253501"/>
    </source>
</evidence>
<proteinExistence type="predicted"/>
<comment type="caution">
    <text evidence="2">The sequence shown here is derived from an EMBL/GenBank/DDBJ whole genome shotgun (WGS) entry which is preliminary data.</text>
</comment>
<evidence type="ECO:0000259" key="1">
    <source>
        <dbReference type="Pfam" id="PF03435"/>
    </source>
</evidence>
<dbReference type="SUPFAM" id="SSF51735">
    <property type="entry name" value="NAD(P)-binding Rossmann-fold domains"/>
    <property type="match status" value="1"/>
</dbReference>
<sequence length="72" mass="7944">MRILMLGCGNIGANVARELLPRRPELEYVFADLNLDAAEKLALELGGRPRAIRIDIHDRESLDSTLEGTARG</sequence>
<organism evidence="2 3">
    <name type="scientific">Cupriavidus necator</name>
    <name type="common">Alcaligenes eutrophus</name>
    <name type="synonym">Ralstonia eutropha</name>
    <dbReference type="NCBI Taxonomy" id="106590"/>
    <lineage>
        <taxon>Bacteria</taxon>
        <taxon>Pseudomonadati</taxon>
        <taxon>Pseudomonadota</taxon>
        <taxon>Betaproteobacteria</taxon>
        <taxon>Burkholderiales</taxon>
        <taxon>Burkholderiaceae</taxon>
        <taxon>Cupriavidus</taxon>
    </lineage>
</organism>
<protein>
    <recommendedName>
        <fullName evidence="1">Saccharopine dehydrogenase NADP binding domain-containing protein</fullName>
    </recommendedName>
</protein>
<dbReference type="InterPro" id="IPR036291">
    <property type="entry name" value="NAD(P)-bd_dom_sf"/>
</dbReference>
<dbReference type="AlphaFoldDB" id="A0A367PMP8"/>
<dbReference type="Pfam" id="PF03435">
    <property type="entry name" value="Sacchrp_dh_NADP"/>
    <property type="match status" value="1"/>
</dbReference>
<dbReference type="EMBL" id="QDHA01000024">
    <property type="protein sequence ID" value="RCJ08467.1"/>
    <property type="molecule type" value="Genomic_DNA"/>
</dbReference>
<dbReference type="InterPro" id="IPR005097">
    <property type="entry name" value="Sacchrp_dh_NADP-bd"/>
</dbReference>
<reference evidence="2 3" key="1">
    <citation type="submission" date="2018-04" db="EMBL/GenBank/DDBJ databases">
        <title>Cupriavidus necator CR12 genome sequencing and assembly.</title>
        <authorList>
            <person name="Ben Fekih I."/>
            <person name="Mazhar H.S."/>
            <person name="Bello S.K."/>
            <person name="Rensing C."/>
        </authorList>
    </citation>
    <scope>NUCLEOTIDE SEQUENCE [LARGE SCALE GENOMIC DNA]</scope>
    <source>
        <strain evidence="2 3">CR12</strain>
    </source>
</reference>
<dbReference type="Proteomes" id="UP000253501">
    <property type="component" value="Unassembled WGS sequence"/>
</dbReference>
<dbReference type="Gene3D" id="3.40.50.720">
    <property type="entry name" value="NAD(P)-binding Rossmann-like Domain"/>
    <property type="match status" value="1"/>
</dbReference>
<name>A0A367PMP8_CUPNE</name>
<gene>
    <name evidence="2" type="ORF">DDK22_11245</name>
</gene>
<accession>A0A367PMP8</accession>
<evidence type="ECO:0000313" key="2">
    <source>
        <dbReference type="EMBL" id="RCJ08467.1"/>
    </source>
</evidence>
<feature type="domain" description="Saccharopine dehydrogenase NADP binding" evidence="1">
    <location>
        <begin position="3"/>
        <end position="68"/>
    </location>
</feature>